<comment type="caution">
    <text evidence="6">The sequence shown here is derived from an EMBL/GenBank/DDBJ whole genome shotgun (WGS) entry which is preliminary data.</text>
</comment>
<dbReference type="GO" id="GO:0006357">
    <property type="term" value="P:regulation of transcription by RNA polymerase II"/>
    <property type="evidence" value="ECO:0007669"/>
    <property type="project" value="TreeGrafter"/>
</dbReference>
<feature type="compositionally biased region" description="Low complexity" evidence="4">
    <location>
        <begin position="120"/>
        <end position="138"/>
    </location>
</feature>
<evidence type="ECO:0000256" key="4">
    <source>
        <dbReference type="SAM" id="MobiDB-lite"/>
    </source>
</evidence>
<dbReference type="SMART" id="SM01135">
    <property type="entry name" value="DIRP"/>
    <property type="match status" value="1"/>
</dbReference>
<dbReference type="Pfam" id="PF19438">
    <property type="entry name" value="LIN9_C"/>
    <property type="match status" value="1"/>
</dbReference>
<dbReference type="GO" id="GO:0017053">
    <property type="term" value="C:transcription repressor complex"/>
    <property type="evidence" value="ECO:0007669"/>
    <property type="project" value="InterPro"/>
</dbReference>
<comment type="subcellular location">
    <subcellularLocation>
        <location evidence="1">Nucleus</location>
    </subcellularLocation>
</comment>
<dbReference type="PANTHER" id="PTHR21689:SF2">
    <property type="entry name" value="PROTEIN LIN-9 HOMOLOG"/>
    <property type="match status" value="1"/>
</dbReference>
<dbReference type="EMBL" id="BTSY01000003">
    <property type="protein sequence ID" value="GMT20570.1"/>
    <property type="molecule type" value="Genomic_DNA"/>
</dbReference>
<organism evidence="6 7">
    <name type="scientific">Pristionchus fissidentatus</name>
    <dbReference type="NCBI Taxonomy" id="1538716"/>
    <lineage>
        <taxon>Eukaryota</taxon>
        <taxon>Metazoa</taxon>
        <taxon>Ecdysozoa</taxon>
        <taxon>Nematoda</taxon>
        <taxon>Chromadorea</taxon>
        <taxon>Rhabditida</taxon>
        <taxon>Rhabditina</taxon>
        <taxon>Diplogasteromorpha</taxon>
        <taxon>Diplogasteroidea</taxon>
        <taxon>Neodiplogasteridae</taxon>
        <taxon>Pristionchus</taxon>
    </lineage>
</organism>
<dbReference type="Proteomes" id="UP001432322">
    <property type="component" value="Unassembled WGS sequence"/>
</dbReference>
<dbReference type="InterPro" id="IPR010561">
    <property type="entry name" value="LIN-9/ALY1"/>
</dbReference>
<keyword evidence="7" id="KW-1185">Reference proteome</keyword>
<proteinExistence type="inferred from homology"/>
<comment type="similarity">
    <text evidence="2">Belongs to the lin-9 family.</text>
</comment>
<dbReference type="PANTHER" id="PTHR21689">
    <property type="entry name" value="LIN-9"/>
    <property type="match status" value="1"/>
</dbReference>
<name>A0AAV5VLV1_9BILA</name>
<evidence type="ECO:0000313" key="7">
    <source>
        <dbReference type="Proteomes" id="UP001432322"/>
    </source>
</evidence>
<dbReference type="GO" id="GO:0003677">
    <property type="term" value="F:DNA binding"/>
    <property type="evidence" value="ECO:0007669"/>
    <property type="project" value="TreeGrafter"/>
</dbReference>
<evidence type="ECO:0000256" key="3">
    <source>
        <dbReference type="ARBA" id="ARBA00023242"/>
    </source>
</evidence>
<feature type="region of interest" description="Disordered" evidence="4">
    <location>
        <begin position="1"/>
        <end position="150"/>
    </location>
</feature>
<dbReference type="InterPro" id="IPR033471">
    <property type="entry name" value="DIRP"/>
</dbReference>
<reference evidence="6" key="1">
    <citation type="submission" date="2023-10" db="EMBL/GenBank/DDBJ databases">
        <title>Genome assembly of Pristionchus species.</title>
        <authorList>
            <person name="Yoshida K."/>
            <person name="Sommer R.J."/>
        </authorList>
    </citation>
    <scope>NUCLEOTIDE SEQUENCE</scope>
    <source>
        <strain evidence="6">RS5133</strain>
    </source>
</reference>
<evidence type="ECO:0000313" key="6">
    <source>
        <dbReference type="EMBL" id="GMT20570.1"/>
    </source>
</evidence>
<protein>
    <recommendedName>
        <fullName evidence="5">DIRP domain-containing protein</fullName>
    </recommendedName>
</protein>
<gene>
    <name evidence="6" type="ORF">PFISCL1PPCAC_11867</name>
</gene>
<dbReference type="GO" id="GO:0051726">
    <property type="term" value="P:regulation of cell cycle"/>
    <property type="evidence" value="ECO:0007669"/>
    <property type="project" value="TreeGrafter"/>
</dbReference>
<dbReference type="AlphaFoldDB" id="A0AAV5VLV1"/>
<keyword evidence="3" id="KW-0539">Nucleus</keyword>
<accession>A0AAV5VLV1</accession>
<evidence type="ECO:0000256" key="1">
    <source>
        <dbReference type="ARBA" id="ARBA00004123"/>
    </source>
</evidence>
<sequence length="591" mass="66544">MSDHGSREGSYGGSPMKPRRQVQVPARFRDSLDGSPAPESPKKGRGRGRPPSPSKRLSSLPPSNSPVPILVDDAPTPPGKGARVVGGGFKKATPGDSTPSYAQVNRPGSAAGNSLGVRRGQQPQQSHQHHQQGSAQQQFGKTNSNRVSHQELTEPLKENLRKLKNLLKLPMARRWLYCEFFYSAIDEELLLSDNEFSSMLQQAFPNLKTRRLTRTEWRAVRRLIGKPRRCSPAFLEEERRALEQKRVRVRNIYEGINLASLDPNSDFCDLPPKIPRQFVLGMKVFARVRQPKDGVYAGHIDAVMHDGYRVVFVKEDFIQPMIVPDSELIPETKVELVPITYFVEQSKAALPSSVVKLAQSPFNPTKFLPERVKSTDPLMLRVQQQKKMTPDSGRDEKVGNFPVRMLVILVKLAKLIEHKKMLVKHLSELNNEAEKINMVSDTYAYSLQEKYARVLVDLEAVNKQMQTFLTGIQEYQGQLLPQMTEVPVTSRPEALRKLCFTHARQIVKHCNNGLNVSNKPAISMITNLTSLLLQVRSLGQQRCSPLDLNTLSESLNEIRSKIAPQNIAAFQDYVEVHMKQIHNMMISAGMQ</sequence>
<feature type="domain" description="DIRP" evidence="5">
    <location>
        <begin position="181"/>
        <end position="290"/>
    </location>
</feature>
<evidence type="ECO:0000256" key="2">
    <source>
        <dbReference type="ARBA" id="ARBA00006732"/>
    </source>
</evidence>
<dbReference type="GO" id="GO:0006351">
    <property type="term" value="P:DNA-templated transcription"/>
    <property type="evidence" value="ECO:0007669"/>
    <property type="project" value="InterPro"/>
</dbReference>
<dbReference type="Pfam" id="PF06584">
    <property type="entry name" value="DIRP"/>
    <property type="match status" value="1"/>
</dbReference>
<evidence type="ECO:0000259" key="5">
    <source>
        <dbReference type="SMART" id="SM01135"/>
    </source>
</evidence>
<dbReference type="InterPro" id="IPR045831">
    <property type="entry name" value="LIN9_C"/>
</dbReference>
<dbReference type="GO" id="GO:0005654">
    <property type="term" value="C:nucleoplasm"/>
    <property type="evidence" value="ECO:0007669"/>
    <property type="project" value="TreeGrafter"/>
</dbReference>